<feature type="transmembrane region" description="Helical" evidence="1">
    <location>
        <begin position="6"/>
        <end position="31"/>
    </location>
</feature>
<keyword evidence="3" id="KW-1185">Reference proteome</keyword>
<feature type="transmembrane region" description="Helical" evidence="1">
    <location>
        <begin position="188"/>
        <end position="206"/>
    </location>
</feature>
<accession>A0A926VII0</accession>
<reference evidence="2" key="1">
    <citation type="journal article" date="2015" name="ISME J.">
        <title>Draft Genome Sequence of Streptomyces incarnatus NRRL8089, which Produces the Nucleoside Antibiotic Sinefungin.</title>
        <authorList>
            <person name="Oshima K."/>
            <person name="Hattori M."/>
            <person name="Shimizu H."/>
            <person name="Fukuda K."/>
            <person name="Nemoto M."/>
            <person name="Inagaki K."/>
            <person name="Tamura T."/>
        </authorList>
    </citation>
    <scope>NUCLEOTIDE SEQUENCE</scope>
    <source>
        <strain evidence="2">FACHB-1375</strain>
    </source>
</reference>
<evidence type="ECO:0000256" key="1">
    <source>
        <dbReference type="SAM" id="Phobius"/>
    </source>
</evidence>
<feature type="transmembrane region" description="Helical" evidence="1">
    <location>
        <begin position="155"/>
        <end position="176"/>
    </location>
</feature>
<feature type="transmembrane region" description="Helical" evidence="1">
    <location>
        <begin position="62"/>
        <end position="85"/>
    </location>
</feature>
<dbReference type="RefSeq" id="WP_190470829.1">
    <property type="nucleotide sequence ID" value="NZ_JACJPW010000083.1"/>
</dbReference>
<keyword evidence="1" id="KW-0812">Transmembrane</keyword>
<organism evidence="2 3">
    <name type="scientific">Aerosakkonema funiforme FACHB-1375</name>
    <dbReference type="NCBI Taxonomy" id="2949571"/>
    <lineage>
        <taxon>Bacteria</taxon>
        <taxon>Bacillati</taxon>
        <taxon>Cyanobacteriota</taxon>
        <taxon>Cyanophyceae</taxon>
        <taxon>Oscillatoriophycideae</taxon>
        <taxon>Aerosakkonematales</taxon>
        <taxon>Aerosakkonemataceae</taxon>
        <taxon>Aerosakkonema</taxon>
    </lineage>
</organism>
<dbReference type="EMBL" id="JACJPW010000083">
    <property type="protein sequence ID" value="MBD2184444.1"/>
    <property type="molecule type" value="Genomic_DNA"/>
</dbReference>
<dbReference type="Proteomes" id="UP000641646">
    <property type="component" value="Unassembled WGS sequence"/>
</dbReference>
<feature type="transmembrane region" description="Helical" evidence="1">
    <location>
        <begin position="121"/>
        <end position="140"/>
    </location>
</feature>
<reference evidence="2" key="2">
    <citation type="submission" date="2020-08" db="EMBL/GenBank/DDBJ databases">
        <authorList>
            <person name="Chen M."/>
            <person name="Teng W."/>
            <person name="Zhao L."/>
            <person name="Hu C."/>
            <person name="Zhou Y."/>
            <person name="Han B."/>
            <person name="Song L."/>
            <person name="Shu W."/>
        </authorList>
    </citation>
    <scope>NUCLEOTIDE SEQUENCE</scope>
    <source>
        <strain evidence="2">FACHB-1375</strain>
    </source>
</reference>
<gene>
    <name evidence="2" type="ORF">H6G03_25820</name>
</gene>
<proteinExistence type="predicted"/>
<dbReference type="Pfam" id="PF13301">
    <property type="entry name" value="DUF4079"/>
    <property type="match status" value="1"/>
</dbReference>
<evidence type="ECO:0000313" key="3">
    <source>
        <dbReference type="Proteomes" id="UP000641646"/>
    </source>
</evidence>
<comment type="caution">
    <text evidence="2">The sequence shown here is derived from an EMBL/GenBank/DDBJ whole genome shotgun (WGS) entry which is preliminary data.</text>
</comment>
<keyword evidence="1" id="KW-0472">Membrane</keyword>
<dbReference type="InterPro" id="IPR025067">
    <property type="entry name" value="DUF4079"/>
</dbReference>
<sequence length="238" mass="26683">MELKDAIALIHPAIAMIVVYPLIGNVINLAWQVRQRRLQNASGGKSKIPPISGQEHLKLGRYLAISVVGITLIALAYSIFIKHILAKQTWIEQPLQVGFIVLMFVATIAALFFLQRASNKLWRGTFATLTGAGLVILGFQEGVFRRDSEWFVSHYYYGIIAALLMIFSLAIVPEIYRDKTNRWRIVHTVLNSIALALFLGQAITGARDLLEIPLSWQEPYIYQCDFANKSCPTATPQP</sequence>
<keyword evidence="1" id="KW-1133">Transmembrane helix</keyword>
<name>A0A926VII0_9CYAN</name>
<evidence type="ECO:0000313" key="2">
    <source>
        <dbReference type="EMBL" id="MBD2184444.1"/>
    </source>
</evidence>
<feature type="transmembrane region" description="Helical" evidence="1">
    <location>
        <begin position="97"/>
        <end position="114"/>
    </location>
</feature>
<dbReference type="AlphaFoldDB" id="A0A926VII0"/>
<protein>
    <submittedName>
        <fullName evidence="2">DUF4079 domain-containing protein</fullName>
    </submittedName>
</protein>